<evidence type="ECO:0000313" key="2">
    <source>
        <dbReference type="Proteomes" id="UP000310200"/>
    </source>
</evidence>
<keyword evidence="2" id="KW-1185">Reference proteome</keyword>
<name>A0A4S2KWF0_9HYME</name>
<sequence>MGERDEGSYSVTRYACRGLLQAAKGFPPSRGTSSPSLLAVRCLFPIVRKRAFTPGAALYMPRRATLNDEIFAGGRKSVGETGNFYGDYRNCDLCGDVTSKWHRSSSGRRKIRSSIEYLDLKGVVSGSPILDVTHLRNDVEEEKKDDDDNGYDDTFFSSVGTPTIVMRKYFNRKEEINVTFSRCLRRKTSKCTNFDKKYATAKISNGTPVHQTSQPLAKPVAKKPEASWILTWKRLDRAGKNRRIETLNFWRRIGEISTSKFFVSWGKDSISRNGFLPTKCHFLVLRGISYKYTCTQVDADEGVIGERGRCQAEMYIVICIPT</sequence>
<protein>
    <submittedName>
        <fullName evidence="1">Uncharacterized protein</fullName>
    </submittedName>
</protein>
<evidence type="ECO:0000313" key="1">
    <source>
        <dbReference type="EMBL" id="TGZ54415.1"/>
    </source>
</evidence>
<dbReference type="EMBL" id="QBLH01000678">
    <property type="protein sequence ID" value="TGZ54415.1"/>
    <property type="molecule type" value="Genomic_DNA"/>
</dbReference>
<reference evidence="1 2" key="1">
    <citation type="journal article" date="2019" name="Philos. Trans. R. Soc. Lond., B, Biol. Sci.">
        <title>Ant behaviour and brain gene expression of defending hosts depend on the ecological success of the intruding social parasite.</title>
        <authorList>
            <person name="Kaur R."/>
            <person name="Stoldt M."/>
            <person name="Jongepier E."/>
            <person name="Feldmeyer B."/>
            <person name="Menzel F."/>
            <person name="Bornberg-Bauer E."/>
            <person name="Foitzik S."/>
        </authorList>
    </citation>
    <scope>NUCLEOTIDE SEQUENCE [LARGE SCALE GENOMIC DNA]</scope>
    <source>
        <tissue evidence="1">Whole body</tissue>
    </source>
</reference>
<accession>A0A4S2KWF0</accession>
<proteinExistence type="predicted"/>
<organism evidence="1 2">
    <name type="scientific">Temnothorax longispinosus</name>
    <dbReference type="NCBI Taxonomy" id="300112"/>
    <lineage>
        <taxon>Eukaryota</taxon>
        <taxon>Metazoa</taxon>
        <taxon>Ecdysozoa</taxon>
        <taxon>Arthropoda</taxon>
        <taxon>Hexapoda</taxon>
        <taxon>Insecta</taxon>
        <taxon>Pterygota</taxon>
        <taxon>Neoptera</taxon>
        <taxon>Endopterygota</taxon>
        <taxon>Hymenoptera</taxon>
        <taxon>Apocrita</taxon>
        <taxon>Aculeata</taxon>
        <taxon>Formicoidea</taxon>
        <taxon>Formicidae</taxon>
        <taxon>Myrmicinae</taxon>
        <taxon>Temnothorax</taxon>
    </lineage>
</organism>
<comment type="caution">
    <text evidence="1">The sequence shown here is derived from an EMBL/GenBank/DDBJ whole genome shotgun (WGS) entry which is preliminary data.</text>
</comment>
<dbReference type="Proteomes" id="UP000310200">
    <property type="component" value="Unassembled WGS sequence"/>
</dbReference>
<gene>
    <name evidence="1" type="ORF">DBV15_04140</name>
</gene>
<dbReference type="AlphaFoldDB" id="A0A4S2KWF0"/>